<organism evidence="4 5">
    <name type="scientific">Reticulomyxa filosa</name>
    <dbReference type="NCBI Taxonomy" id="46433"/>
    <lineage>
        <taxon>Eukaryota</taxon>
        <taxon>Sar</taxon>
        <taxon>Rhizaria</taxon>
        <taxon>Retaria</taxon>
        <taxon>Foraminifera</taxon>
        <taxon>Monothalamids</taxon>
        <taxon>Reticulomyxidae</taxon>
        <taxon>Reticulomyxa</taxon>
    </lineage>
</organism>
<dbReference type="Pfam" id="PF00514">
    <property type="entry name" value="Arm"/>
    <property type="match status" value="1"/>
</dbReference>
<evidence type="ECO:0000256" key="1">
    <source>
        <dbReference type="ARBA" id="ARBA00010394"/>
    </source>
</evidence>
<evidence type="ECO:0000313" key="4">
    <source>
        <dbReference type="EMBL" id="ETO09307.1"/>
    </source>
</evidence>
<evidence type="ECO:0000313" key="5">
    <source>
        <dbReference type="Proteomes" id="UP000023152"/>
    </source>
</evidence>
<dbReference type="Proteomes" id="UP000023152">
    <property type="component" value="Unassembled WGS sequence"/>
</dbReference>
<dbReference type="SUPFAM" id="SSF48371">
    <property type="entry name" value="ARM repeat"/>
    <property type="match status" value="1"/>
</dbReference>
<dbReference type="OrthoDB" id="29145at2759"/>
<keyword evidence="5" id="KW-1185">Reference proteome</keyword>
<feature type="non-terminal residue" evidence="4">
    <location>
        <position position="208"/>
    </location>
</feature>
<dbReference type="InterPro" id="IPR000225">
    <property type="entry name" value="Armadillo"/>
</dbReference>
<reference evidence="4 5" key="1">
    <citation type="journal article" date="2013" name="Curr. Biol.">
        <title>The Genome of the Foraminiferan Reticulomyxa filosa.</title>
        <authorList>
            <person name="Glockner G."/>
            <person name="Hulsmann N."/>
            <person name="Schleicher M."/>
            <person name="Noegel A.A."/>
            <person name="Eichinger L."/>
            <person name="Gallinger C."/>
            <person name="Pawlowski J."/>
            <person name="Sierra R."/>
            <person name="Euteneuer U."/>
            <person name="Pillet L."/>
            <person name="Moustafa A."/>
            <person name="Platzer M."/>
            <person name="Groth M."/>
            <person name="Szafranski K."/>
            <person name="Schliwa M."/>
        </authorList>
    </citation>
    <scope>NUCLEOTIDE SEQUENCE [LARGE SCALE GENOMIC DNA]</scope>
</reference>
<dbReference type="AlphaFoldDB" id="X6M760"/>
<dbReference type="Gene3D" id="1.25.10.10">
    <property type="entry name" value="Leucine-rich Repeat Variant"/>
    <property type="match status" value="1"/>
</dbReference>
<dbReference type="GO" id="GO:0015031">
    <property type="term" value="P:protein transport"/>
    <property type="evidence" value="ECO:0007669"/>
    <property type="project" value="UniProtKB-KW"/>
</dbReference>
<dbReference type="PANTHER" id="PTHR23316">
    <property type="entry name" value="IMPORTIN ALPHA"/>
    <property type="match status" value="1"/>
</dbReference>
<dbReference type="SMART" id="SM00185">
    <property type="entry name" value="ARM"/>
    <property type="match status" value="2"/>
</dbReference>
<keyword evidence="2" id="KW-0813">Transport</keyword>
<protein>
    <submittedName>
        <fullName evidence="4">Importin alpha</fullName>
    </submittedName>
</protein>
<sequence length="208" mass="23527">MEISDRALTNIASGDREFTQKLVDLHCMEAFFDLLKNTTDEETADQAIWGLGNIVGDSPTLRDKALEGIKNKKKLKTKKTKKNGILEYIIEHLDNFPSLVKRNAVWTLSNFCRGKPSPNWKKVSKMLKPLANLIERMEDYDAMADVLWSFSFLSEDREEGDTPKAIDNDFPSGFNIDGVIQTGIVKHVINVIKFASKMGEDAWNTISQ</sequence>
<dbReference type="InterPro" id="IPR016024">
    <property type="entry name" value="ARM-type_fold"/>
</dbReference>
<comment type="caution">
    <text evidence="4">The sequence shown here is derived from an EMBL/GenBank/DDBJ whole genome shotgun (WGS) entry which is preliminary data.</text>
</comment>
<proteinExistence type="inferred from homology"/>
<evidence type="ECO:0000256" key="2">
    <source>
        <dbReference type="ARBA" id="ARBA00022448"/>
    </source>
</evidence>
<accession>X6M760</accession>
<evidence type="ECO:0000256" key="3">
    <source>
        <dbReference type="ARBA" id="ARBA00022927"/>
    </source>
</evidence>
<comment type="similarity">
    <text evidence="1">Belongs to the importin alpha family.</text>
</comment>
<gene>
    <name evidence="4" type="ORF">RFI_28080</name>
</gene>
<keyword evidence="3" id="KW-0653">Protein transport</keyword>
<dbReference type="InterPro" id="IPR011989">
    <property type="entry name" value="ARM-like"/>
</dbReference>
<dbReference type="EMBL" id="ASPP01024155">
    <property type="protein sequence ID" value="ETO09307.1"/>
    <property type="molecule type" value="Genomic_DNA"/>
</dbReference>
<name>X6M760_RETFI</name>